<dbReference type="InterPro" id="IPR001507">
    <property type="entry name" value="ZP_dom"/>
</dbReference>
<dbReference type="OMA" id="ENHCIEE"/>
<dbReference type="PROSITE" id="PS51034">
    <property type="entry name" value="ZP_2"/>
    <property type="match status" value="1"/>
</dbReference>
<dbReference type="AlphaFoldDB" id="A0A1S0TNT1"/>
<evidence type="ECO:0000259" key="1">
    <source>
        <dbReference type="PROSITE" id="PS50948"/>
    </source>
</evidence>
<dbReference type="PANTHER" id="PTHR47327">
    <property type="entry name" value="FI18240P1-RELATED"/>
    <property type="match status" value="1"/>
</dbReference>
<evidence type="ECO:0000313" key="3">
    <source>
        <dbReference type="EMBL" id="EFO17458.2"/>
    </source>
</evidence>
<protein>
    <recommendedName>
        <fullName evidence="4">PAN domain-containing protein</fullName>
    </recommendedName>
</protein>
<dbReference type="FunCoup" id="A0A1S0TNT1">
    <property type="interactions" value="57"/>
</dbReference>
<reference evidence="3" key="1">
    <citation type="submission" date="2012-04" db="EMBL/GenBank/DDBJ databases">
        <title>The Genome Sequence of Loa loa.</title>
        <authorList>
            <consortium name="The Broad Institute Genome Sequencing Platform"/>
            <consortium name="Broad Institute Genome Sequencing Center for Infectious Disease"/>
            <person name="Nutman T.B."/>
            <person name="Fink D.L."/>
            <person name="Russ C."/>
            <person name="Young S."/>
            <person name="Zeng Q."/>
            <person name="Gargeya S."/>
            <person name="Alvarado L."/>
            <person name="Berlin A."/>
            <person name="Chapman S.B."/>
            <person name="Chen Z."/>
            <person name="Freedman E."/>
            <person name="Gellesch M."/>
            <person name="Goldberg J."/>
            <person name="Griggs A."/>
            <person name="Gujja S."/>
            <person name="Heilman E.R."/>
            <person name="Heiman D."/>
            <person name="Howarth C."/>
            <person name="Mehta T."/>
            <person name="Neiman D."/>
            <person name="Pearson M."/>
            <person name="Roberts A."/>
            <person name="Saif S."/>
            <person name="Shea T."/>
            <person name="Shenoy N."/>
            <person name="Sisk P."/>
            <person name="Stolte C."/>
            <person name="Sykes S."/>
            <person name="White J."/>
            <person name="Yandava C."/>
            <person name="Haas B."/>
            <person name="Henn M.R."/>
            <person name="Nusbaum C."/>
            <person name="Birren B."/>
        </authorList>
    </citation>
    <scope>NUCLEOTIDE SEQUENCE [LARGE SCALE GENOMIC DNA]</scope>
</reference>
<evidence type="ECO:0008006" key="4">
    <source>
        <dbReference type="Google" id="ProtNLM"/>
    </source>
</evidence>
<accession>A0A1S0TNT1</accession>
<dbReference type="GO" id="GO:0009653">
    <property type="term" value="P:anatomical structure morphogenesis"/>
    <property type="evidence" value="ECO:0007669"/>
    <property type="project" value="TreeGrafter"/>
</dbReference>
<dbReference type="OrthoDB" id="5855871at2759"/>
<proteinExistence type="predicted"/>
<feature type="domain" description="ZP" evidence="2">
    <location>
        <begin position="266"/>
        <end position="495"/>
    </location>
</feature>
<dbReference type="RefSeq" id="XP_020301563.1">
    <property type="nucleotide sequence ID" value="XM_020448279.1"/>
</dbReference>
<dbReference type="CTD" id="9948490"/>
<evidence type="ECO:0000259" key="2">
    <source>
        <dbReference type="PROSITE" id="PS51034"/>
    </source>
</evidence>
<feature type="domain" description="Apple" evidence="1">
    <location>
        <begin position="81"/>
        <end position="167"/>
    </location>
</feature>
<dbReference type="Gene3D" id="3.50.4.10">
    <property type="entry name" value="Hepatocyte Growth Factor"/>
    <property type="match status" value="2"/>
</dbReference>
<dbReference type="KEGG" id="loa:LOAG_11041"/>
<dbReference type="EMBL" id="JH712109">
    <property type="protein sequence ID" value="EFO17458.2"/>
    <property type="molecule type" value="Genomic_DNA"/>
</dbReference>
<dbReference type="SMART" id="SM00473">
    <property type="entry name" value="PAN_AP"/>
    <property type="match status" value="2"/>
</dbReference>
<dbReference type="PANTHER" id="PTHR47327:SF17">
    <property type="entry name" value="CUTICLIN-LIKE"/>
    <property type="match status" value="1"/>
</dbReference>
<dbReference type="GeneID" id="9948490"/>
<organism evidence="3">
    <name type="scientific">Loa loa</name>
    <name type="common">Eye worm</name>
    <name type="synonym">Filaria loa</name>
    <dbReference type="NCBI Taxonomy" id="7209"/>
    <lineage>
        <taxon>Eukaryota</taxon>
        <taxon>Metazoa</taxon>
        <taxon>Ecdysozoa</taxon>
        <taxon>Nematoda</taxon>
        <taxon>Chromadorea</taxon>
        <taxon>Rhabditida</taxon>
        <taxon>Spirurina</taxon>
        <taxon>Spiruromorpha</taxon>
        <taxon>Filarioidea</taxon>
        <taxon>Onchocercidae</taxon>
        <taxon>Loa</taxon>
    </lineage>
</organism>
<gene>
    <name evidence="3" type="ORF">LOAG_11041</name>
</gene>
<dbReference type="Pfam" id="PF00024">
    <property type="entry name" value="PAN_1"/>
    <property type="match status" value="2"/>
</dbReference>
<dbReference type="InParanoid" id="A0A1S0TNT1"/>
<name>A0A1S0TNT1_LOALO</name>
<dbReference type="InterPro" id="IPR003609">
    <property type="entry name" value="Pan_app"/>
</dbReference>
<sequence>MYEKKSGIDEESFHIVHSLHTLSNEQIKCTAVNFLINVQENPICLLIDRTKNGNELEMPIPESVIYSATSFCLNQRLSSRCTDSTIWSFERFPNKDLIDDKFADVAEGTISLEKCLTSCLKGSQCRAVLYNKKATQCRYLNVSIQNVHNVKKFFKYSEDVELYENNCFPENFIMNVAQCQFIRMQSSGFTDFFDERITDVSDTSECEQLCHTWNSGNCRYFTYHRGTHMCYLSHTSPRTLNKNPLQNYDLNLSSGELEDCVQFKLKCKRDRMQIHGASLKMFSGTLTTKNDKIFSCKRKFFHVYEFDAEMLYNECGMQKTLSPYLTFSNLVMLKEGSTELITVKDKLLKVICHIHNDLEILPVDQHLSFHLQVEDENVTKQMLTKDIQIASQLRNYVTQPRYTMEVMDVNKNPAEVVEIGDEGYLLLTLHEKPIKFSIIDLFARDIQSGRTFAIIDSDGCAVPNGMLKDIYRIDKNHLQLTVVFNGFSDEVILLI</sequence>
<feature type="domain" description="Apple" evidence="1">
    <location>
        <begin position="179"/>
        <end position="257"/>
    </location>
</feature>
<dbReference type="InterPro" id="IPR052774">
    <property type="entry name" value="Celegans_DevNeuronal_Protein"/>
</dbReference>
<dbReference type="SUPFAM" id="SSF57414">
    <property type="entry name" value="Hairpin loop containing domain-like"/>
    <property type="match status" value="2"/>
</dbReference>
<dbReference type="PROSITE" id="PS50948">
    <property type="entry name" value="PAN"/>
    <property type="match status" value="2"/>
</dbReference>